<feature type="transmembrane region" description="Helical" evidence="1">
    <location>
        <begin position="52"/>
        <end position="71"/>
    </location>
</feature>
<dbReference type="OrthoDB" id="9812349at2"/>
<dbReference type="AlphaFoldDB" id="A0A4R2T8L1"/>
<name>A0A4R2T8L1_9PAST</name>
<accession>A0A4R2T8L1</accession>
<dbReference type="GO" id="GO:0005886">
    <property type="term" value="C:plasma membrane"/>
    <property type="evidence" value="ECO:0007669"/>
    <property type="project" value="TreeGrafter"/>
</dbReference>
<evidence type="ECO:0000313" key="2">
    <source>
        <dbReference type="EMBL" id="TCP97204.1"/>
    </source>
</evidence>
<keyword evidence="1" id="KW-0812">Transmembrane</keyword>
<evidence type="ECO:0000313" key="3">
    <source>
        <dbReference type="Proteomes" id="UP000295763"/>
    </source>
</evidence>
<gene>
    <name evidence="2" type="ORF">EDC44_1027</name>
</gene>
<feature type="transmembrane region" description="Helical" evidence="1">
    <location>
        <begin position="23"/>
        <end position="40"/>
    </location>
</feature>
<dbReference type="EMBL" id="SLYB01000002">
    <property type="protein sequence ID" value="TCP97204.1"/>
    <property type="molecule type" value="Genomic_DNA"/>
</dbReference>
<organism evidence="2 3">
    <name type="scientific">Cricetibacter osteomyelitidis</name>
    <dbReference type="NCBI Taxonomy" id="1521931"/>
    <lineage>
        <taxon>Bacteria</taxon>
        <taxon>Pseudomonadati</taxon>
        <taxon>Pseudomonadota</taxon>
        <taxon>Gammaproteobacteria</taxon>
        <taxon>Pasteurellales</taxon>
        <taxon>Pasteurellaceae</taxon>
        <taxon>Cricetibacter</taxon>
    </lineage>
</organism>
<dbReference type="PANTHER" id="PTHR34980:SF2">
    <property type="entry name" value="INNER MEMBRANE PROTEIN YHAH-RELATED"/>
    <property type="match status" value="1"/>
</dbReference>
<dbReference type="RefSeq" id="WP_131974553.1">
    <property type="nucleotide sequence ID" value="NZ_SLYB01000002.1"/>
</dbReference>
<sequence>MNGFIFAWQNAFNYKGRATREEFGGFVLISLFILLFIGWLEWVIFDLPFGEGYFNIFFNVISLCPLATLIIRRLHDLNKSAWWQMLLWGPLLFLTVLLSDVDFSKGILSASLGLFWFPLAIYCIVLIYCGIGILLKLGDEAANKYGERPEIPNINKAQFALSLYQQLKNETNALWLKAKQKFE</sequence>
<keyword evidence="1" id="KW-1133">Transmembrane helix</keyword>
<keyword evidence="1" id="KW-0472">Membrane</keyword>
<dbReference type="PANTHER" id="PTHR34980">
    <property type="entry name" value="INNER MEMBRANE PROTEIN-RELATED-RELATED"/>
    <property type="match status" value="1"/>
</dbReference>
<comment type="caution">
    <text evidence="2">The sequence shown here is derived from an EMBL/GenBank/DDBJ whole genome shotgun (WGS) entry which is preliminary data.</text>
</comment>
<dbReference type="Proteomes" id="UP000295763">
    <property type="component" value="Unassembled WGS sequence"/>
</dbReference>
<dbReference type="InterPro" id="IPR008523">
    <property type="entry name" value="DUF805"/>
</dbReference>
<feature type="transmembrane region" description="Helical" evidence="1">
    <location>
        <begin position="113"/>
        <end position="135"/>
    </location>
</feature>
<proteinExistence type="predicted"/>
<protein>
    <submittedName>
        <fullName evidence="2">Uncharacterized membrane protein YhaH (DUF805 family)</fullName>
    </submittedName>
</protein>
<dbReference type="Pfam" id="PF05656">
    <property type="entry name" value="DUF805"/>
    <property type="match status" value="1"/>
</dbReference>
<keyword evidence="3" id="KW-1185">Reference proteome</keyword>
<feature type="transmembrane region" description="Helical" evidence="1">
    <location>
        <begin position="83"/>
        <end position="101"/>
    </location>
</feature>
<evidence type="ECO:0000256" key="1">
    <source>
        <dbReference type="SAM" id="Phobius"/>
    </source>
</evidence>
<reference evidence="2 3" key="1">
    <citation type="submission" date="2019-03" db="EMBL/GenBank/DDBJ databases">
        <title>Genomic Encyclopedia of Type Strains, Phase IV (KMG-IV): sequencing the most valuable type-strain genomes for metagenomic binning, comparative biology and taxonomic classification.</title>
        <authorList>
            <person name="Goeker M."/>
        </authorList>
    </citation>
    <scope>NUCLEOTIDE SEQUENCE [LARGE SCALE GENOMIC DNA]</scope>
    <source>
        <strain evidence="2 3">DSM 28404</strain>
    </source>
</reference>